<dbReference type="PANTHER" id="PTHR34988:SF1">
    <property type="entry name" value="DNA-BINDING PROTEIN"/>
    <property type="match status" value="1"/>
</dbReference>
<comment type="caution">
    <text evidence="2">The sequence shown here is derived from an EMBL/GenBank/DDBJ whole genome shotgun (WGS) entry which is preliminary data.</text>
</comment>
<dbReference type="AlphaFoldDB" id="X1HRW7"/>
<evidence type="ECO:0000259" key="1">
    <source>
        <dbReference type="PROSITE" id="PS51742"/>
    </source>
</evidence>
<dbReference type="SUPFAM" id="SSF117856">
    <property type="entry name" value="AF0104/ALDC/Ptd012-like"/>
    <property type="match status" value="1"/>
</dbReference>
<feature type="domain" description="PPC" evidence="1">
    <location>
        <begin position="4"/>
        <end position="139"/>
    </location>
</feature>
<dbReference type="InterPro" id="IPR005175">
    <property type="entry name" value="PPC_dom"/>
</dbReference>
<dbReference type="InterPro" id="IPR025707">
    <property type="entry name" value="DNA_bp_PD1"/>
</dbReference>
<name>X1HRW7_9ZZZZ</name>
<sequence length="139" mass="15675">MKFKKIGNKWILRIDKGEEIVETLKQFCKENKIKLGTISGIGATDRVTIGLFNTRSKQYYSQELIGDYEITNLSGNVSTMNGEIYLHLHISLADSKYNAYGGHLNSAVISGTGEIVIEEIEDIIEREFNEDIGLNLLFQ</sequence>
<proteinExistence type="predicted"/>
<dbReference type="CDD" id="cd11378">
    <property type="entry name" value="DUF296"/>
    <property type="match status" value="1"/>
</dbReference>
<dbReference type="PROSITE" id="PS51742">
    <property type="entry name" value="PPC"/>
    <property type="match status" value="1"/>
</dbReference>
<dbReference type="PIRSF" id="PIRSF016702">
    <property type="entry name" value="DNA_bp_PD1"/>
    <property type="match status" value="1"/>
</dbReference>
<dbReference type="Gene3D" id="3.30.1330.80">
    <property type="entry name" value="Hypothetical protein, similar to alpha- acetolactate decarboxylase, domain 2"/>
    <property type="match status" value="1"/>
</dbReference>
<dbReference type="PANTHER" id="PTHR34988">
    <property type="entry name" value="PROTEIN, PUTATIVE-RELATED"/>
    <property type="match status" value="1"/>
</dbReference>
<evidence type="ECO:0000313" key="2">
    <source>
        <dbReference type="EMBL" id="GAH72901.1"/>
    </source>
</evidence>
<dbReference type="EMBL" id="BARU01031279">
    <property type="protein sequence ID" value="GAH72901.1"/>
    <property type="molecule type" value="Genomic_DNA"/>
</dbReference>
<gene>
    <name evidence="2" type="ORF">S03H2_49500</name>
</gene>
<organism evidence="2">
    <name type="scientific">marine sediment metagenome</name>
    <dbReference type="NCBI Taxonomy" id="412755"/>
    <lineage>
        <taxon>unclassified sequences</taxon>
        <taxon>metagenomes</taxon>
        <taxon>ecological metagenomes</taxon>
    </lineage>
</organism>
<accession>X1HRW7</accession>
<dbReference type="Pfam" id="PF03479">
    <property type="entry name" value="PCC"/>
    <property type="match status" value="1"/>
</dbReference>
<protein>
    <recommendedName>
        <fullName evidence="1">PPC domain-containing protein</fullName>
    </recommendedName>
</protein>
<reference evidence="2" key="1">
    <citation type="journal article" date="2014" name="Front. Microbiol.">
        <title>High frequency of phylogenetically diverse reductive dehalogenase-homologous genes in deep subseafloor sedimentary metagenomes.</title>
        <authorList>
            <person name="Kawai M."/>
            <person name="Futagami T."/>
            <person name="Toyoda A."/>
            <person name="Takaki Y."/>
            <person name="Nishi S."/>
            <person name="Hori S."/>
            <person name="Arai W."/>
            <person name="Tsubouchi T."/>
            <person name="Morono Y."/>
            <person name="Uchiyama I."/>
            <person name="Ito T."/>
            <person name="Fujiyama A."/>
            <person name="Inagaki F."/>
            <person name="Takami H."/>
        </authorList>
    </citation>
    <scope>NUCLEOTIDE SEQUENCE</scope>
    <source>
        <strain evidence="2">Expedition CK06-06</strain>
    </source>
</reference>